<sequence>MKQVKWILVLSLFGFLSPVYAVSTLDELVSKVRREAAKDIRFDQERERRFIQERDQQQAKLNKLRNELAAADQKAEKLRSSFQENENKLAEMDGQIASQAGELNELFAMVQQNAAEIGSLLDRSMISAQYRDRGEFLNKIIQRESAVSMETLQSLWLVLIDEMHETGKVSRFTGPVITLDGEEKQQAVTRVGAFNAVSEGKFLRFLPDGHKLVELARQPAPRHQRMAFELEQAQEGWRMMAVDPSKGAILALLVESPDLIERINQSGAIGYLILAIGAAGLLIVLWRGAVLSMAWLRIKGQLLKDENLDNNPLGRLRNSIVSVQARSSEILAARLDEAVGQESSRLFFGLTALTVFAAVTPLMGLLGTVIGMIETFQSISLFGTGDPKLMAGGISYALVTTQLGLAVAIPLLLMQSFLHAQANRIVEILDQQSTRLFEQYEQPAAER</sequence>
<dbReference type="KEGG" id="mbur:EQU24_15795"/>
<comment type="similarity">
    <text evidence="6">Belongs to the exbB/tolQ family.</text>
</comment>
<comment type="subcellular location">
    <subcellularLocation>
        <location evidence="1">Cell membrane</location>
        <topology evidence="1">Multi-pass membrane protein</topology>
    </subcellularLocation>
    <subcellularLocation>
        <location evidence="6">Membrane</location>
        <topology evidence="6">Multi-pass membrane protein</topology>
    </subcellularLocation>
</comment>
<reference evidence="11" key="1">
    <citation type="journal article" date="2019" name="J. Bacteriol.">
        <title>A Mutagenic Screen Identifies a TonB-Dependent Receptor Required for the Lanthanide Metal Switch in the Type I Methanotroph 'Methylotuvimicrobium buryatense' 5GB1C.</title>
        <authorList>
            <person name="Groom J.D."/>
            <person name="Ford S.M."/>
            <person name="Pesesky M.W."/>
            <person name="Lidstrom M.E."/>
        </authorList>
    </citation>
    <scope>NUCLEOTIDE SEQUENCE [LARGE SCALE GENOMIC DNA]</scope>
    <source>
        <strain evidence="11">5GB1C</strain>
    </source>
</reference>
<dbReference type="RefSeq" id="WP_017842666.1">
    <property type="nucleotide sequence ID" value="NZ_CP035467.1"/>
</dbReference>
<proteinExistence type="inferred from homology"/>
<evidence type="ECO:0000313" key="10">
    <source>
        <dbReference type="EMBL" id="QCW83540.1"/>
    </source>
</evidence>
<dbReference type="OrthoDB" id="4045at2"/>
<dbReference type="GO" id="GO:0017038">
    <property type="term" value="P:protein import"/>
    <property type="evidence" value="ECO:0007669"/>
    <property type="project" value="TreeGrafter"/>
</dbReference>
<evidence type="ECO:0000259" key="9">
    <source>
        <dbReference type="Pfam" id="PF01618"/>
    </source>
</evidence>
<dbReference type="InterPro" id="IPR050790">
    <property type="entry name" value="ExbB/TolQ_transport"/>
</dbReference>
<keyword evidence="6" id="KW-0813">Transport</keyword>
<evidence type="ECO:0000256" key="6">
    <source>
        <dbReference type="RuleBase" id="RU004057"/>
    </source>
</evidence>
<keyword evidence="2" id="KW-1003">Cell membrane</keyword>
<dbReference type="EMBL" id="CP035467">
    <property type="protein sequence ID" value="QCW83540.1"/>
    <property type="molecule type" value="Genomic_DNA"/>
</dbReference>
<keyword evidence="11" id="KW-1185">Reference proteome</keyword>
<protein>
    <submittedName>
        <fullName evidence="10">MotA/TolQ/ExbB proton channel family protein</fullName>
    </submittedName>
</protein>
<feature type="domain" description="MotA/TolQ/ExbB proton channel" evidence="9">
    <location>
        <begin position="323"/>
        <end position="430"/>
    </location>
</feature>
<dbReference type="InterPro" id="IPR002898">
    <property type="entry name" value="MotA_ExbB_proton_chnl"/>
</dbReference>
<dbReference type="InterPro" id="IPR017270">
    <property type="entry name" value="MotA/TolQ/ExbB-rel"/>
</dbReference>
<feature type="transmembrane region" description="Helical" evidence="8">
    <location>
        <begin position="346"/>
        <end position="373"/>
    </location>
</feature>
<evidence type="ECO:0000256" key="1">
    <source>
        <dbReference type="ARBA" id="ARBA00004651"/>
    </source>
</evidence>
<evidence type="ECO:0000256" key="2">
    <source>
        <dbReference type="ARBA" id="ARBA00022475"/>
    </source>
</evidence>
<keyword evidence="4 8" id="KW-1133">Transmembrane helix</keyword>
<feature type="transmembrane region" description="Helical" evidence="8">
    <location>
        <begin position="393"/>
        <end position="414"/>
    </location>
</feature>
<dbReference type="PANTHER" id="PTHR30625">
    <property type="entry name" value="PROTEIN TOLQ"/>
    <property type="match status" value="1"/>
</dbReference>
<evidence type="ECO:0000256" key="7">
    <source>
        <dbReference type="SAM" id="Coils"/>
    </source>
</evidence>
<keyword evidence="7" id="KW-0175">Coiled coil</keyword>
<evidence type="ECO:0000256" key="5">
    <source>
        <dbReference type="ARBA" id="ARBA00023136"/>
    </source>
</evidence>
<evidence type="ECO:0000256" key="3">
    <source>
        <dbReference type="ARBA" id="ARBA00022692"/>
    </source>
</evidence>
<dbReference type="PIRSF" id="PIRSF037714">
    <property type="entry name" value="TolR"/>
    <property type="match status" value="1"/>
</dbReference>
<feature type="transmembrane region" description="Helical" evidence="8">
    <location>
        <begin position="269"/>
        <end position="296"/>
    </location>
</feature>
<dbReference type="Pfam" id="PF01618">
    <property type="entry name" value="MotA_ExbB"/>
    <property type="match status" value="1"/>
</dbReference>
<organism evidence="10 11">
    <name type="scientific">Methylotuvimicrobium buryatense</name>
    <name type="common">Methylomicrobium buryatense</name>
    <dbReference type="NCBI Taxonomy" id="95641"/>
    <lineage>
        <taxon>Bacteria</taxon>
        <taxon>Pseudomonadati</taxon>
        <taxon>Pseudomonadota</taxon>
        <taxon>Gammaproteobacteria</taxon>
        <taxon>Methylococcales</taxon>
        <taxon>Methylococcaceae</taxon>
        <taxon>Methylotuvimicrobium</taxon>
    </lineage>
</organism>
<keyword evidence="5 8" id="KW-0472">Membrane</keyword>
<keyword evidence="3 8" id="KW-0812">Transmembrane</keyword>
<dbReference type="Proteomes" id="UP000305881">
    <property type="component" value="Chromosome"/>
</dbReference>
<dbReference type="AlphaFoldDB" id="A0A4P9USM5"/>
<evidence type="ECO:0000313" key="11">
    <source>
        <dbReference type="Proteomes" id="UP000305881"/>
    </source>
</evidence>
<accession>A0A4P9USM5</accession>
<evidence type="ECO:0000256" key="4">
    <source>
        <dbReference type="ARBA" id="ARBA00022989"/>
    </source>
</evidence>
<keyword evidence="6" id="KW-0653">Protein transport</keyword>
<gene>
    <name evidence="10" type="ORF">EQU24_15795</name>
</gene>
<dbReference type="PANTHER" id="PTHR30625:SF11">
    <property type="entry name" value="MOTA_TOLQ_EXBB PROTON CHANNEL DOMAIN-CONTAINING PROTEIN"/>
    <property type="match status" value="1"/>
</dbReference>
<dbReference type="GO" id="GO:0005886">
    <property type="term" value="C:plasma membrane"/>
    <property type="evidence" value="ECO:0007669"/>
    <property type="project" value="UniProtKB-SubCell"/>
</dbReference>
<dbReference type="STRING" id="675511.GCA_000341735_04296"/>
<feature type="coiled-coil region" evidence="7">
    <location>
        <begin position="47"/>
        <end position="95"/>
    </location>
</feature>
<evidence type="ECO:0000256" key="8">
    <source>
        <dbReference type="SAM" id="Phobius"/>
    </source>
</evidence>
<name>A0A4P9USM5_METBY</name>